<dbReference type="EMBL" id="CM037162">
    <property type="protein sequence ID" value="KAH7863505.1"/>
    <property type="molecule type" value="Genomic_DNA"/>
</dbReference>
<protein>
    <submittedName>
        <fullName evidence="1">Uncharacterized protein</fullName>
    </submittedName>
</protein>
<sequence length="289" mass="32093">MAVPFHTATSTSYLHSGSGVPPPSPRCFVGFKLQPPGSFRAAKPNSHVDFRTKAIGNNQSGTSGSKPTQGHTKMFLEETPIVSYRPAGPKGPLEFEDLWSGLQRERILFIGDYLDEDFCDELLSLILYLDSTNSDKPLLFIINCLGGEVNPSLTIYDTLLNLNSPIATRCLGTAANMAAFLLLAGDKGQRFASPHSSIVLQPLEWDAEGQPDDYSNEANEIIRIRDYLYDQLATRIGQPVEKIHKDFEFPRHFTAQQALEYGLIDRIVRPPPLNPDKSKRVPISLISYD</sequence>
<proteinExistence type="predicted"/>
<organism evidence="1 2">
    <name type="scientific">Vaccinium darrowii</name>
    <dbReference type="NCBI Taxonomy" id="229202"/>
    <lineage>
        <taxon>Eukaryota</taxon>
        <taxon>Viridiplantae</taxon>
        <taxon>Streptophyta</taxon>
        <taxon>Embryophyta</taxon>
        <taxon>Tracheophyta</taxon>
        <taxon>Spermatophyta</taxon>
        <taxon>Magnoliopsida</taxon>
        <taxon>eudicotyledons</taxon>
        <taxon>Gunneridae</taxon>
        <taxon>Pentapetalae</taxon>
        <taxon>asterids</taxon>
        <taxon>Ericales</taxon>
        <taxon>Ericaceae</taxon>
        <taxon>Vaccinioideae</taxon>
        <taxon>Vaccinieae</taxon>
        <taxon>Vaccinium</taxon>
    </lineage>
</organism>
<name>A0ACB7ZD23_9ERIC</name>
<reference evidence="1 2" key="1">
    <citation type="journal article" date="2021" name="Hortic Res">
        <title>High-quality reference genome and annotation aids understanding of berry development for evergreen blueberry (Vaccinium darrowii).</title>
        <authorList>
            <person name="Yu J."/>
            <person name="Hulse-Kemp A.M."/>
            <person name="Babiker E."/>
            <person name="Staton M."/>
        </authorList>
    </citation>
    <scope>NUCLEOTIDE SEQUENCE [LARGE SCALE GENOMIC DNA]</scope>
    <source>
        <strain evidence="2">cv. NJ 8807/NJ 8810</strain>
        <tissue evidence="1">Young leaf</tissue>
    </source>
</reference>
<dbReference type="Proteomes" id="UP000828048">
    <property type="component" value="Chromosome 12"/>
</dbReference>
<accession>A0ACB7ZD23</accession>
<keyword evidence="2" id="KW-1185">Reference proteome</keyword>
<comment type="caution">
    <text evidence="1">The sequence shown here is derived from an EMBL/GenBank/DDBJ whole genome shotgun (WGS) entry which is preliminary data.</text>
</comment>
<evidence type="ECO:0000313" key="1">
    <source>
        <dbReference type="EMBL" id="KAH7863505.1"/>
    </source>
</evidence>
<evidence type="ECO:0000313" key="2">
    <source>
        <dbReference type="Proteomes" id="UP000828048"/>
    </source>
</evidence>
<gene>
    <name evidence="1" type="ORF">Vadar_018302</name>
</gene>